<keyword evidence="3" id="KW-1185">Reference proteome</keyword>
<feature type="chain" id="PRO_5013392772" evidence="1">
    <location>
        <begin position="23"/>
        <end position="79"/>
    </location>
</feature>
<dbReference type="InParanoid" id="A0A212F3F0"/>
<evidence type="ECO:0000256" key="1">
    <source>
        <dbReference type="SAM" id="SignalP"/>
    </source>
</evidence>
<gene>
    <name evidence="2" type="ORF">KGM_205561</name>
</gene>
<dbReference type="EMBL" id="AGBW02010565">
    <property type="protein sequence ID" value="OWR48268.1"/>
    <property type="molecule type" value="Genomic_DNA"/>
</dbReference>
<sequence length="79" mass="8495">MKFLSILLVGIFVFFLMGNIKAQPQQLCNEIICQATCSQLCVSAACSGICVNDACNCNCIPYMGSSAKQPQQKDANKQG</sequence>
<protein>
    <submittedName>
        <fullName evidence="2">Uncharacterized protein</fullName>
    </submittedName>
</protein>
<keyword evidence="1" id="KW-0732">Signal</keyword>
<dbReference type="AlphaFoldDB" id="A0A212F3F0"/>
<accession>A0A212F3F0</accession>
<dbReference type="Proteomes" id="UP000007151">
    <property type="component" value="Unassembled WGS sequence"/>
</dbReference>
<organism evidence="2 3">
    <name type="scientific">Danaus plexippus plexippus</name>
    <dbReference type="NCBI Taxonomy" id="278856"/>
    <lineage>
        <taxon>Eukaryota</taxon>
        <taxon>Metazoa</taxon>
        <taxon>Ecdysozoa</taxon>
        <taxon>Arthropoda</taxon>
        <taxon>Hexapoda</taxon>
        <taxon>Insecta</taxon>
        <taxon>Pterygota</taxon>
        <taxon>Neoptera</taxon>
        <taxon>Endopterygota</taxon>
        <taxon>Lepidoptera</taxon>
        <taxon>Glossata</taxon>
        <taxon>Ditrysia</taxon>
        <taxon>Papilionoidea</taxon>
        <taxon>Nymphalidae</taxon>
        <taxon>Danainae</taxon>
        <taxon>Danaini</taxon>
        <taxon>Danaina</taxon>
        <taxon>Danaus</taxon>
        <taxon>Danaus</taxon>
    </lineage>
</organism>
<dbReference type="KEGG" id="dpl:KGM_205561"/>
<feature type="signal peptide" evidence="1">
    <location>
        <begin position="1"/>
        <end position="22"/>
    </location>
</feature>
<reference evidence="2 3" key="1">
    <citation type="journal article" date="2011" name="Cell">
        <title>The monarch butterfly genome yields insights into long-distance migration.</title>
        <authorList>
            <person name="Zhan S."/>
            <person name="Merlin C."/>
            <person name="Boore J.L."/>
            <person name="Reppert S.M."/>
        </authorList>
    </citation>
    <scope>NUCLEOTIDE SEQUENCE [LARGE SCALE GENOMIC DNA]</scope>
    <source>
        <strain evidence="2">F-2</strain>
    </source>
</reference>
<evidence type="ECO:0000313" key="3">
    <source>
        <dbReference type="Proteomes" id="UP000007151"/>
    </source>
</evidence>
<proteinExistence type="predicted"/>
<comment type="caution">
    <text evidence="2">The sequence shown here is derived from an EMBL/GenBank/DDBJ whole genome shotgun (WGS) entry which is preliminary data.</text>
</comment>
<evidence type="ECO:0000313" key="2">
    <source>
        <dbReference type="EMBL" id="OWR48268.1"/>
    </source>
</evidence>
<name>A0A212F3F0_DANPL</name>